<protein>
    <submittedName>
        <fullName evidence="8">MFS transporter</fullName>
    </submittedName>
</protein>
<keyword evidence="9" id="KW-1185">Reference proteome</keyword>
<feature type="transmembrane region" description="Helical" evidence="6">
    <location>
        <begin position="12"/>
        <end position="33"/>
    </location>
</feature>
<feature type="transmembrane region" description="Helical" evidence="6">
    <location>
        <begin position="81"/>
        <end position="100"/>
    </location>
</feature>
<gene>
    <name evidence="8" type="ORF">FDA38_37025</name>
</gene>
<feature type="transmembrane region" description="Helical" evidence="6">
    <location>
        <begin position="168"/>
        <end position="194"/>
    </location>
</feature>
<keyword evidence="4 6" id="KW-1133">Transmembrane helix</keyword>
<dbReference type="OrthoDB" id="9814237at2"/>
<dbReference type="Pfam" id="PF07690">
    <property type="entry name" value="MFS_1"/>
    <property type="match status" value="1"/>
</dbReference>
<evidence type="ECO:0000256" key="5">
    <source>
        <dbReference type="ARBA" id="ARBA00023136"/>
    </source>
</evidence>
<comment type="subcellular location">
    <subcellularLocation>
        <location evidence="1">Cell membrane</location>
        <topology evidence="1">Multi-pass membrane protein</topology>
    </subcellularLocation>
</comment>
<evidence type="ECO:0000313" key="8">
    <source>
        <dbReference type="EMBL" id="TKK74390.1"/>
    </source>
</evidence>
<keyword evidence="3 6" id="KW-0812">Transmembrane</keyword>
<evidence type="ECO:0000259" key="7">
    <source>
        <dbReference type="PROSITE" id="PS50850"/>
    </source>
</evidence>
<dbReference type="Proteomes" id="UP000305836">
    <property type="component" value="Unassembled WGS sequence"/>
</dbReference>
<dbReference type="InterPro" id="IPR011701">
    <property type="entry name" value="MFS"/>
</dbReference>
<dbReference type="GO" id="GO:0022857">
    <property type="term" value="F:transmembrane transporter activity"/>
    <property type="evidence" value="ECO:0007669"/>
    <property type="project" value="InterPro"/>
</dbReference>
<feature type="transmembrane region" description="Helical" evidence="6">
    <location>
        <begin position="106"/>
        <end position="128"/>
    </location>
</feature>
<dbReference type="InterPro" id="IPR050189">
    <property type="entry name" value="MFS_Efflux_Transporters"/>
</dbReference>
<evidence type="ECO:0000256" key="2">
    <source>
        <dbReference type="ARBA" id="ARBA00022475"/>
    </source>
</evidence>
<feature type="domain" description="Major facilitator superfamily (MFS) profile" evidence="7">
    <location>
        <begin position="15"/>
        <end position="384"/>
    </location>
</feature>
<dbReference type="EMBL" id="SZPZ01000006">
    <property type="protein sequence ID" value="TKK74390.1"/>
    <property type="molecule type" value="Genomic_DNA"/>
</dbReference>
<dbReference type="InterPro" id="IPR020846">
    <property type="entry name" value="MFS_dom"/>
</dbReference>
<accession>A0A4U3LG46</accession>
<dbReference type="SUPFAM" id="SSF103473">
    <property type="entry name" value="MFS general substrate transporter"/>
    <property type="match status" value="1"/>
</dbReference>
<feature type="transmembrane region" description="Helical" evidence="6">
    <location>
        <begin position="275"/>
        <end position="308"/>
    </location>
</feature>
<dbReference type="CDD" id="cd17324">
    <property type="entry name" value="MFS_NepI_like"/>
    <property type="match status" value="1"/>
</dbReference>
<feature type="transmembrane region" description="Helical" evidence="6">
    <location>
        <begin position="361"/>
        <end position="379"/>
    </location>
</feature>
<keyword evidence="5 6" id="KW-0472">Membrane</keyword>
<keyword evidence="2" id="KW-1003">Cell membrane</keyword>
<dbReference type="GO" id="GO:0005886">
    <property type="term" value="C:plasma membrane"/>
    <property type="evidence" value="ECO:0007669"/>
    <property type="project" value="UniProtKB-SubCell"/>
</dbReference>
<dbReference type="AlphaFoldDB" id="A0A4U3LG46"/>
<dbReference type="PANTHER" id="PTHR43124:SF3">
    <property type="entry name" value="CHLORAMPHENICOL EFFLUX PUMP RV0191"/>
    <property type="match status" value="1"/>
</dbReference>
<organism evidence="8 9">
    <name type="scientific">Kribbella jiaozuonensis</name>
    <dbReference type="NCBI Taxonomy" id="2575441"/>
    <lineage>
        <taxon>Bacteria</taxon>
        <taxon>Bacillati</taxon>
        <taxon>Actinomycetota</taxon>
        <taxon>Actinomycetes</taxon>
        <taxon>Propionibacteriales</taxon>
        <taxon>Kribbellaceae</taxon>
        <taxon>Kribbella</taxon>
    </lineage>
</organism>
<dbReference type="Gene3D" id="1.20.1250.20">
    <property type="entry name" value="MFS general substrate transporter like domains"/>
    <property type="match status" value="1"/>
</dbReference>
<feature type="transmembrane region" description="Helical" evidence="6">
    <location>
        <begin position="215"/>
        <end position="234"/>
    </location>
</feature>
<evidence type="ECO:0000256" key="1">
    <source>
        <dbReference type="ARBA" id="ARBA00004651"/>
    </source>
</evidence>
<comment type="caution">
    <text evidence="8">The sequence shown here is derived from an EMBL/GenBank/DDBJ whole genome shotgun (WGS) entry which is preliminary data.</text>
</comment>
<reference evidence="8 9" key="1">
    <citation type="submission" date="2019-04" db="EMBL/GenBank/DDBJ databases">
        <title>Kribbella sp. NEAU-THZ 27 nov., a novel actinomycete isolated from soil.</title>
        <authorList>
            <person name="Duan L."/>
        </authorList>
    </citation>
    <scope>NUCLEOTIDE SEQUENCE [LARGE SCALE GENOMIC DNA]</scope>
    <source>
        <strain evidence="9">NEAU-THZ27</strain>
    </source>
</reference>
<dbReference type="InterPro" id="IPR036259">
    <property type="entry name" value="MFS_trans_sf"/>
</dbReference>
<dbReference type="PROSITE" id="PS50850">
    <property type="entry name" value="MFS"/>
    <property type="match status" value="1"/>
</dbReference>
<feature type="transmembrane region" description="Helical" evidence="6">
    <location>
        <begin position="140"/>
        <end position="162"/>
    </location>
</feature>
<evidence type="ECO:0000256" key="6">
    <source>
        <dbReference type="SAM" id="Phobius"/>
    </source>
</evidence>
<evidence type="ECO:0000256" key="3">
    <source>
        <dbReference type="ARBA" id="ARBA00022692"/>
    </source>
</evidence>
<proteinExistence type="predicted"/>
<dbReference type="PANTHER" id="PTHR43124">
    <property type="entry name" value="PURINE EFFLUX PUMP PBUE"/>
    <property type="match status" value="1"/>
</dbReference>
<sequence>MTTICADDVATRGWAASIVMSATVFTVVTAEMLPVGLLTPMGDSLHITEGTAGLALTTTGVVSALAAPILPLGLGRLDRRAVLGGLMVLLAFAAFVAAIAPVYWVFIAARVLMGISIGGVWLLTVGLARRVVPEHAAGPATSLIFSGIGIASVLGIPAGAFVGELVGWRWAFAGVGVLSLVLAAALISHLPPLAPEQAVRFDDVIQVLRIKQVRVGLVLVALIVTGHFAAYTYIRPLLEPHTGPALIGTLLLAYGVAGVLGNFLAGALRPTRALAVIASGIAVATLAMPVLGITVAGSLVLLMIWGLAYGGTSVSTQAWGHAAAPHAAESSSAVLVGVYNGSIALGAFTGGQVADHLGTTTVTWLPAILATAALIVLLANRRQRG</sequence>
<feature type="transmembrane region" description="Helical" evidence="6">
    <location>
        <begin position="53"/>
        <end position="74"/>
    </location>
</feature>
<name>A0A4U3LG46_9ACTN</name>
<evidence type="ECO:0000313" key="9">
    <source>
        <dbReference type="Proteomes" id="UP000305836"/>
    </source>
</evidence>
<evidence type="ECO:0000256" key="4">
    <source>
        <dbReference type="ARBA" id="ARBA00022989"/>
    </source>
</evidence>
<feature type="transmembrane region" description="Helical" evidence="6">
    <location>
        <begin position="246"/>
        <end position="268"/>
    </location>
</feature>